<evidence type="ECO:0000256" key="6">
    <source>
        <dbReference type="HAMAP-Rule" id="MF_03191"/>
    </source>
</evidence>
<feature type="binding site" evidence="6">
    <location>
        <begin position="221"/>
        <end position="222"/>
    </location>
    <ligand>
        <name>S-adenosyl-L-methionine</name>
        <dbReference type="ChEBI" id="CHEBI:59789"/>
    </ligand>
</feature>
<sequence length="349" mass="39215">MTIIITIRHQDRQPKQSMWWSAAVGRVLLVGPRRACRATRGCSTTSGHARDQYSTDKETHFGFENVSEEEKAHKVHRVFENVADKYDLMNDLMSGFIHRAWKDCLVTRLQPRANTRLLDVAGGTVISEKVFISLLVLLLGDIVFRYIQHLRHASGKTRVGAPAFSQQPTATTTDSSSDGDSDSSHPRNEISVCDISEGMLGVGRKKAQALGYQGIDWVCGDAQKLPFEESEFDCYTIAFGIRNVVDVQKALEEAYRVLKPGGRFMCLEFSHVTNPAMRWAYDQYSLNVIPPMGQVVAGDWASYQYLVQSIRKFPDQETFKAMIEESGFRNVTYENLTFGVAAIHSGFKI</sequence>
<comment type="similarity">
    <text evidence="6">Belongs to the class I-like SAM-binding methyltransferase superfamily. MenG/UbiE family.</text>
</comment>
<comment type="caution">
    <text evidence="8">The sequence shown here is derived from an EMBL/GenBank/DDBJ whole genome shotgun (WGS) entry which is preliminary data.</text>
</comment>
<dbReference type="Gene3D" id="3.40.50.150">
    <property type="entry name" value="Vaccinia Virus protein VP39"/>
    <property type="match status" value="1"/>
</dbReference>
<dbReference type="InterPro" id="IPR023576">
    <property type="entry name" value="UbiE/COQ5_MeTrFase_CS"/>
</dbReference>
<evidence type="ECO:0000256" key="4">
    <source>
        <dbReference type="ARBA" id="ARBA00022691"/>
    </source>
</evidence>
<dbReference type="PROSITE" id="PS01184">
    <property type="entry name" value="UBIE_2"/>
    <property type="match status" value="1"/>
</dbReference>
<dbReference type="EC" id="2.1.1.201" evidence="6"/>
<dbReference type="InterPro" id="IPR004033">
    <property type="entry name" value="UbiE/COQ5_MeTrFase"/>
</dbReference>
<dbReference type="GO" id="GO:0008425">
    <property type="term" value="F:2-methoxy-6-polyprenyl-1,4-benzoquinol methyltransferase activity"/>
    <property type="evidence" value="ECO:0007669"/>
    <property type="project" value="UniProtKB-UniRule"/>
</dbReference>
<keyword evidence="6" id="KW-0496">Mitochondrion</keyword>
<dbReference type="EMBL" id="JACEEZ010006288">
    <property type="protein sequence ID" value="KAG0724888.1"/>
    <property type="molecule type" value="Genomic_DNA"/>
</dbReference>
<evidence type="ECO:0000313" key="9">
    <source>
        <dbReference type="Proteomes" id="UP000770661"/>
    </source>
</evidence>
<comment type="caution">
    <text evidence="6">Lacks conserved residue(s) required for the propagation of feature annotation.</text>
</comment>
<dbReference type="Proteomes" id="UP000770661">
    <property type="component" value="Unassembled WGS sequence"/>
</dbReference>
<dbReference type="PANTHER" id="PTHR43591">
    <property type="entry name" value="METHYLTRANSFERASE"/>
    <property type="match status" value="1"/>
</dbReference>
<dbReference type="NCBIfam" id="TIGR01934">
    <property type="entry name" value="MenG_MenH_UbiE"/>
    <property type="match status" value="1"/>
</dbReference>
<evidence type="ECO:0000256" key="2">
    <source>
        <dbReference type="ARBA" id="ARBA00022679"/>
    </source>
</evidence>
<evidence type="ECO:0000256" key="1">
    <source>
        <dbReference type="ARBA" id="ARBA00022603"/>
    </source>
</evidence>
<dbReference type="GO" id="GO:0031314">
    <property type="term" value="C:extrinsic component of mitochondrial inner membrane"/>
    <property type="evidence" value="ECO:0007669"/>
    <property type="project" value="UniProtKB-UniRule"/>
</dbReference>
<evidence type="ECO:0000256" key="7">
    <source>
        <dbReference type="SAM" id="MobiDB-lite"/>
    </source>
</evidence>
<comment type="function">
    <text evidence="6">Methyltransferase required for the conversion of 2-polyprenyl-6-methoxy-1,4-benzoquinol (DDMQH2) to 2-polyprenyl-3-methyl-6-methoxy-1,4-benzoquinol (DMQH2).</text>
</comment>
<evidence type="ECO:0000256" key="3">
    <source>
        <dbReference type="ARBA" id="ARBA00022688"/>
    </source>
</evidence>
<feature type="compositionally biased region" description="Low complexity" evidence="7">
    <location>
        <begin position="169"/>
        <end position="178"/>
    </location>
</feature>
<keyword evidence="6" id="KW-0472">Membrane</keyword>
<dbReference type="GO" id="GO:0032259">
    <property type="term" value="P:methylation"/>
    <property type="evidence" value="ECO:0007669"/>
    <property type="project" value="UniProtKB-KW"/>
</dbReference>
<dbReference type="InterPro" id="IPR029063">
    <property type="entry name" value="SAM-dependent_MTases_sf"/>
</dbReference>
<feature type="binding site" evidence="6">
    <location>
        <position position="194"/>
    </location>
    <ligand>
        <name>S-adenosyl-L-methionine</name>
        <dbReference type="ChEBI" id="CHEBI:59789"/>
    </ligand>
</feature>
<name>A0A8J4YE19_CHIOP</name>
<dbReference type="UniPathway" id="UPA00232"/>
<proteinExistence type="inferred from homology"/>
<keyword evidence="1 6" id="KW-0489">Methyltransferase</keyword>
<evidence type="ECO:0000313" key="8">
    <source>
        <dbReference type="EMBL" id="KAG0724888.1"/>
    </source>
</evidence>
<dbReference type="CDD" id="cd02440">
    <property type="entry name" value="AdoMet_MTases"/>
    <property type="match status" value="1"/>
</dbReference>
<keyword evidence="2 6" id="KW-0808">Transferase</keyword>
<keyword evidence="6" id="KW-0999">Mitochondrion inner membrane</keyword>
<dbReference type="OrthoDB" id="6329284at2759"/>
<keyword evidence="3 6" id="KW-0831">Ubiquinone biosynthesis</keyword>
<feature type="binding site" evidence="6">
    <location>
        <position position="124"/>
    </location>
    <ligand>
        <name>S-adenosyl-L-methionine</name>
        <dbReference type="ChEBI" id="CHEBI:59789"/>
    </ligand>
</feature>
<dbReference type="PROSITE" id="PS01183">
    <property type="entry name" value="UBIE_1"/>
    <property type="match status" value="1"/>
</dbReference>
<protein>
    <recommendedName>
        <fullName evidence="6">2-methoxy-6-polyprenyl-1,4-benzoquinol methylase, mitochondrial</fullName>
        <ecNumber evidence="6">2.1.1.201</ecNumber>
    </recommendedName>
    <alternativeName>
        <fullName evidence="6">Ubiquinone biosynthesis methyltransferase COQ5</fullName>
    </alternativeName>
</protein>
<comment type="catalytic activity">
    <reaction evidence="6">
        <text>a 2-methoxy-6-(all-trans-polyprenyl)benzene-1,4-diol + S-adenosyl-L-methionine = a 5-methoxy-2-methyl-3-(all-trans-polyprenyl)benzene-1,4-diol + S-adenosyl-L-homocysteine + H(+)</text>
        <dbReference type="Rhea" id="RHEA:28286"/>
        <dbReference type="Rhea" id="RHEA-COMP:10858"/>
        <dbReference type="Rhea" id="RHEA-COMP:10859"/>
        <dbReference type="ChEBI" id="CHEBI:15378"/>
        <dbReference type="ChEBI" id="CHEBI:57856"/>
        <dbReference type="ChEBI" id="CHEBI:59789"/>
        <dbReference type="ChEBI" id="CHEBI:84166"/>
        <dbReference type="ChEBI" id="CHEBI:84167"/>
        <dbReference type="EC" id="2.1.1.201"/>
    </reaction>
</comment>
<comment type="subcellular location">
    <subcellularLocation>
        <location evidence="6">Mitochondrion inner membrane</location>
        <topology evidence="6">Peripheral membrane protein</topology>
        <orientation evidence="6">Matrix side</orientation>
    </subcellularLocation>
</comment>
<organism evidence="8 9">
    <name type="scientific">Chionoecetes opilio</name>
    <name type="common">Atlantic snow crab</name>
    <name type="synonym">Cancer opilio</name>
    <dbReference type="NCBI Taxonomy" id="41210"/>
    <lineage>
        <taxon>Eukaryota</taxon>
        <taxon>Metazoa</taxon>
        <taxon>Ecdysozoa</taxon>
        <taxon>Arthropoda</taxon>
        <taxon>Crustacea</taxon>
        <taxon>Multicrustacea</taxon>
        <taxon>Malacostraca</taxon>
        <taxon>Eumalacostraca</taxon>
        <taxon>Eucarida</taxon>
        <taxon>Decapoda</taxon>
        <taxon>Pleocyemata</taxon>
        <taxon>Brachyura</taxon>
        <taxon>Eubrachyura</taxon>
        <taxon>Majoidea</taxon>
        <taxon>Majidae</taxon>
        <taxon>Chionoecetes</taxon>
    </lineage>
</organism>
<comment type="subunit">
    <text evidence="5">Component of a multi-subunit COQ enzyme complex, composed of at least COQ3, COQ4, COQ5, COQ6, COQ7 and COQ9. Interacts with PYURF; the interaction is direct, stabilizes COQ5 protein and associates PYURF with COQ enzyme complex.</text>
</comment>
<accession>A0A8J4YE19</accession>
<dbReference type="Pfam" id="PF01209">
    <property type="entry name" value="Ubie_methyltran"/>
    <property type="match status" value="1"/>
</dbReference>
<keyword evidence="4 6" id="KW-0949">S-adenosyl-L-methionine</keyword>
<reference evidence="8" key="1">
    <citation type="submission" date="2020-07" db="EMBL/GenBank/DDBJ databases">
        <title>The High-quality genome of the commercially important snow crab, Chionoecetes opilio.</title>
        <authorList>
            <person name="Jeong J.-H."/>
            <person name="Ryu S."/>
        </authorList>
    </citation>
    <scope>NUCLEOTIDE SEQUENCE</scope>
    <source>
        <strain evidence="8">MADBK_172401_WGS</strain>
        <tissue evidence="8">Digestive gland</tissue>
    </source>
</reference>
<dbReference type="PROSITE" id="PS51608">
    <property type="entry name" value="SAM_MT_UBIE"/>
    <property type="match status" value="1"/>
</dbReference>
<dbReference type="AlphaFoldDB" id="A0A8J4YE19"/>
<dbReference type="HAMAP" id="MF_01813">
    <property type="entry name" value="MenG_UbiE_methyltr"/>
    <property type="match status" value="1"/>
</dbReference>
<keyword evidence="9" id="KW-1185">Reference proteome</keyword>
<feature type="region of interest" description="Disordered" evidence="7">
    <location>
        <begin position="158"/>
        <end position="189"/>
    </location>
</feature>
<gene>
    <name evidence="8" type="primary">COQ5</name>
    <name evidence="8" type="ORF">GWK47_039695</name>
</gene>
<dbReference type="SUPFAM" id="SSF53335">
    <property type="entry name" value="S-adenosyl-L-methionine-dependent methyltransferases"/>
    <property type="match status" value="1"/>
</dbReference>
<comment type="pathway">
    <text evidence="6">Cofactor biosynthesis; ubiquinone biosynthesis.</text>
</comment>
<dbReference type="PANTHER" id="PTHR43591:SF24">
    <property type="entry name" value="2-METHOXY-6-POLYPRENYL-1,4-BENZOQUINOL METHYLASE, MITOCHONDRIAL"/>
    <property type="match status" value="1"/>
</dbReference>
<evidence type="ECO:0000256" key="5">
    <source>
        <dbReference type="ARBA" id="ARBA00046387"/>
    </source>
</evidence>
<dbReference type="FunFam" id="3.40.50.150:FF:000064">
    <property type="entry name" value="2-methoxy-6-polyprenyl-1,4-benzoquinol methylase, mitochondrial"/>
    <property type="match status" value="1"/>
</dbReference>